<evidence type="ECO:0000313" key="3">
    <source>
        <dbReference type="Proteomes" id="UP000539111"/>
    </source>
</evidence>
<gene>
    <name evidence="2" type="ORF">BJY26_001165</name>
</gene>
<dbReference type="RefSeq" id="WP_179426486.1">
    <property type="nucleotide sequence ID" value="NZ_JACBZP010000001.1"/>
</dbReference>
<dbReference type="InterPro" id="IPR005079">
    <property type="entry name" value="Peptidase_C45_hydrolase"/>
</dbReference>
<reference evidence="2 3" key="1">
    <citation type="submission" date="2020-07" db="EMBL/GenBank/DDBJ databases">
        <title>Sequencing the genomes of 1000 actinobacteria strains.</title>
        <authorList>
            <person name="Klenk H.-P."/>
        </authorList>
    </citation>
    <scope>NUCLEOTIDE SEQUENCE [LARGE SCALE GENOMIC DNA]</scope>
    <source>
        <strain evidence="2 3">DSM 26341</strain>
    </source>
</reference>
<accession>A0A7Z0A9H4</accession>
<comment type="caution">
    <text evidence="2">The sequence shown here is derived from an EMBL/GenBank/DDBJ whole genome shotgun (WGS) entry which is preliminary data.</text>
</comment>
<dbReference type="InterPro" id="IPR047801">
    <property type="entry name" value="Peptidase_C45"/>
</dbReference>
<keyword evidence="3" id="KW-1185">Reference proteome</keyword>
<dbReference type="Gene3D" id="3.60.60.10">
    <property type="entry name" value="Penicillin V Acylase, Chain A"/>
    <property type="match status" value="1"/>
</dbReference>
<protein>
    <submittedName>
        <fullName evidence="2">Isopenicillin-N N-acyltransferase-like protein</fullName>
    </submittedName>
</protein>
<keyword evidence="2" id="KW-0808">Transferase</keyword>
<evidence type="ECO:0000259" key="1">
    <source>
        <dbReference type="Pfam" id="PF03417"/>
    </source>
</evidence>
<evidence type="ECO:0000313" key="2">
    <source>
        <dbReference type="EMBL" id="NYI66859.1"/>
    </source>
</evidence>
<dbReference type="PANTHER" id="PTHR34180:SF1">
    <property type="entry name" value="BETA-ALANYL-DOPAMINE_CARCININE HYDROLASE"/>
    <property type="match status" value="1"/>
</dbReference>
<dbReference type="GO" id="GO:0016746">
    <property type="term" value="F:acyltransferase activity"/>
    <property type="evidence" value="ECO:0007669"/>
    <property type="project" value="UniProtKB-KW"/>
</dbReference>
<organism evidence="2 3">
    <name type="scientific">Spelaeicoccus albus</name>
    <dbReference type="NCBI Taxonomy" id="1280376"/>
    <lineage>
        <taxon>Bacteria</taxon>
        <taxon>Bacillati</taxon>
        <taxon>Actinomycetota</taxon>
        <taxon>Actinomycetes</taxon>
        <taxon>Micrococcales</taxon>
        <taxon>Brevibacteriaceae</taxon>
        <taxon>Spelaeicoccus</taxon>
    </lineage>
</organism>
<dbReference type="Gene3D" id="1.10.10.2120">
    <property type="match status" value="1"/>
</dbReference>
<sequence>MAELPLPLIQLTGTPAEIGGRLGERTSGAVAESIAWYRRQFQDAGGLSSADLARLGGGFREQTAAWHPRIAAALDALADGAGVDVADVYAINARTELMSASPLPPVDGCTAAAVTEGAGAKRHLLLGQNWDWGVDVPDTTVLLATRDERGHGVVTLAEPGMLAKTGLNDAGVGLTVNILRTGADAPAAGVPYHVRLRAVLEQRDFDGARRAAEAGPCAASINMMVAHGGRAVDLEVTPDGVHAIDPDGGLLVHTNHCVIESAADDVGPLTMPSTTARQSRAQHILDGKRGAITAGDLRAVFTDHDGGIDRICRHAGADPRVAPGDKTVYSVVMDLDDRTFAVARGPVCENPHVERTLTELLP</sequence>
<feature type="domain" description="Peptidase C45 hydrolase" evidence="1">
    <location>
        <begin position="124"/>
        <end position="340"/>
    </location>
</feature>
<name>A0A7Z0A9H4_9MICO</name>
<dbReference type="InterPro" id="IPR047794">
    <property type="entry name" value="C45_proenzyme-like"/>
</dbReference>
<dbReference type="PANTHER" id="PTHR34180">
    <property type="entry name" value="PEPTIDASE C45"/>
    <property type="match status" value="1"/>
</dbReference>
<dbReference type="NCBIfam" id="NF040521">
    <property type="entry name" value="C45_proenzyme"/>
    <property type="match status" value="1"/>
</dbReference>
<dbReference type="AlphaFoldDB" id="A0A7Z0A9H4"/>
<keyword evidence="2" id="KW-0012">Acyltransferase</keyword>
<dbReference type="Pfam" id="PF03417">
    <property type="entry name" value="AAT"/>
    <property type="match status" value="1"/>
</dbReference>
<proteinExistence type="predicted"/>
<dbReference type="EMBL" id="JACBZP010000001">
    <property type="protein sequence ID" value="NYI66859.1"/>
    <property type="molecule type" value="Genomic_DNA"/>
</dbReference>
<dbReference type="Proteomes" id="UP000539111">
    <property type="component" value="Unassembled WGS sequence"/>
</dbReference>